<dbReference type="EMBL" id="AJWZ01005214">
    <property type="protein sequence ID" value="EKC63203.1"/>
    <property type="molecule type" value="Genomic_DNA"/>
</dbReference>
<dbReference type="PANTHER" id="PTHR30244:SF34">
    <property type="entry name" value="DTDP-4-AMINO-4,6-DIDEOXYGALACTOSE TRANSAMINASE"/>
    <property type="match status" value="1"/>
</dbReference>
<organism evidence="1">
    <name type="scientific">human gut metagenome</name>
    <dbReference type="NCBI Taxonomy" id="408170"/>
    <lineage>
        <taxon>unclassified sequences</taxon>
        <taxon>metagenomes</taxon>
        <taxon>organismal metagenomes</taxon>
    </lineage>
</organism>
<accession>K1T025</accession>
<dbReference type="GO" id="GO:0030170">
    <property type="term" value="F:pyridoxal phosphate binding"/>
    <property type="evidence" value="ECO:0007669"/>
    <property type="project" value="TreeGrafter"/>
</dbReference>
<reference evidence="1" key="1">
    <citation type="journal article" date="2013" name="Environ. Microbiol.">
        <title>Microbiota from the distal guts of lean and obese adolescents exhibit partial functional redundancy besides clear differences in community structure.</title>
        <authorList>
            <person name="Ferrer M."/>
            <person name="Ruiz A."/>
            <person name="Lanza F."/>
            <person name="Haange S.B."/>
            <person name="Oberbach A."/>
            <person name="Till H."/>
            <person name="Bargiela R."/>
            <person name="Campoy C."/>
            <person name="Segura M.T."/>
            <person name="Richter M."/>
            <person name="von Bergen M."/>
            <person name="Seifert J."/>
            <person name="Suarez A."/>
        </authorList>
    </citation>
    <scope>NUCLEOTIDE SEQUENCE</scope>
</reference>
<dbReference type="PANTHER" id="PTHR30244">
    <property type="entry name" value="TRANSAMINASE"/>
    <property type="match status" value="1"/>
</dbReference>
<dbReference type="GO" id="GO:0019180">
    <property type="term" value="F:dTDP-4-amino-4,6-dideoxygalactose transaminase activity"/>
    <property type="evidence" value="ECO:0007669"/>
    <property type="project" value="TreeGrafter"/>
</dbReference>
<dbReference type="AlphaFoldDB" id="K1T025"/>
<dbReference type="Pfam" id="PF01041">
    <property type="entry name" value="DegT_DnrJ_EryC1"/>
    <property type="match status" value="1"/>
</dbReference>
<evidence type="ECO:0000313" key="1">
    <source>
        <dbReference type="EMBL" id="EKC63203.1"/>
    </source>
</evidence>
<dbReference type="InterPro" id="IPR015421">
    <property type="entry name" value="PyrdxlP-dep_Trfase_major"/>
</dbReference>
<dbReference type="GO" id="GO:0000271">
    <property type="term" value="P:polysaccharide biosynthetic process"/>
    <property type="evidence" value="ECO:0007669"/>
    <property type="project" value="TreeGrafter"/>
</dbReference>
<sequence length="116" mass="13129">MIDFNRPAFTGKEFEYIRDAVERGMLCGDGIYTKKCSAWMEERFHVGHVMLTTSCTHALEMAAFLADIQPGDEVIMPSYTFVSTADAFVLRGARIVFVDIRPDTMNIDEKLIEQAI</sequence>
<protein>
    <submittedName>
        <fullName evidence="1">TDP-4-keto-6-deoxy-D-glucose transaminase</fullName>
    </submittedName>
</protein>
<proteinExistence type="predicted"/>
<comment type="caution">
    <text evidence="1">The sequence shown here is derived from an EMBL/GenBank/DDBJ whole genome shotgun (WGS) entry which is preliminary data.</text>
</comment>
<dbReference type="InterPro" id="IPR000653">
    <property type="entry name" value="DegT/StrS_aminotransferase"/>
</dbReference>
<feature type="non-terminal residue" evidence="1">
    <location>
        <position position="116"/>
    </location>
</feature>
<name>K1T025_9ZZZZ</name>
<gene>
    <name evidence="1" type="ORF">OBE_07585</name>
</gene>
<dbReference type="SUPFAM" id="SSF53383">
    <property type="entry name" value="PLP-dependent transferases"/>
    <property type="match status" value="1"/>
</dbReference>
<dbReference type="Gene3D" id="3.40.640.10">
    <property type="entry name" value="Type I PLP-dependent aspartate aminotransferase-like (Major domain)"/>
    <property type="match status" value="1"/>
</dbReference>
<dbReference type="InterPro" id="IPR015424">
    <property type="entry name" value="PyrdxlP-dep_Trfase"/>
</dbReference>